<dbReference type="Pfam" id="PF25933">
    <property type="entry name" value="DUF7978"/>
    <property type="match status" value="1"/>
</dbReference>
<dbReference type="AlphaFoldDB" id="A0A1G9X1C0"/>
<protein>
    <recommendedName>
        <fullName evidence="2">DUF7978 domain-containing protein</fullName>
    </recommendedName>
</protein>
<sequence>MSDTTLDEATLYAGGGIGLVAFLAGYLLTGVLFVARTVAAGEAMVTDTFVRTGWRFYASHGVPIVAGGARVGTDGLVPVVVPAAVLVLAGWVLVDRRDRVDAEAGDAAVTGAAVTTGYLFGAVACRLVLVTALTRPFPAAPALVETVLYAGLAFPLVFGGLGGYVGARFA</sequence>
<feature type="domain" description="DUF7978" evidence="2">
    <location>
        <begin position="5"/>
        <end position="167"/>
    </location>
</feature>
<keyword evidence="1" id="KW-0812">Transmembrane</keyword>
<dbReference type="EMBL" id="FNIA01000009">
    <property type="protein sequence ID" value="SDM90544.1"/>
    <property type="molecule type" value="Genomic_DNA"/>
</dbReference>
<evidence type="ECO:0000259" key="2">
    <source>
        <dbReference type="Pfam" id="PF25933"/>
    </source>
</evidence>
<dbReference type="InterPro" id="IPR058284">
    <property type="entry name" value="DUF7978"/>
</dbReference>
<dbReference type="Proteomes" id="UP000199370">
    <property type="component" value="Unassembled WGS sequence"/>
</dbReference>
<organism evidence="3 4">
    <name type="scientific">Haloarchaeobius iranensis</name>
    <dbReference type="NCBI Taxonomy" id="996166"/>
    <lineage>
        <taxon>Archaea</taxon>
        <taxon>Methanobacteriati</taxon>
        <taxon>Methanobacteriota</taxon>
        <taxon>Stenosarchaea group</taxon>
        <taxon>Halobacteria</taxon>
        <taxon>Halobacteriales</taxon>
        <taxon>Halorubellaceae</taxon>
        <taxon>Haloarchaeobius</taxon>
    </lineage>
</organism>
<keyword evidence="1" id="KW-0472">Membrane</keyword>
<name>A0A1G9X1C0_9EURY</name>
<evidence type="ECO:0000256" key="1">
    <source>
        <dbReference type="SAM" id="Phobius"/>
    </source>
</evidence>
<feature type="transmembrane region" description="Helical" evidence="1">
    <location>
        <begin position="75"/>
        <end position="94"/>
    </location>
</feature>
<feature type="transmembrane region" description="Helical" evidence="1">
    <location>
        <begin position="149"/>
        <end position="167"/>
    </location>
</feature>
<feature type="transmembrane region" description="Helical" evidence="1">
    <location>
        <begin position="12"/>
        <end position="35"/>
    </location>
</feature>
<evidence type="ECO:0000313" key="4">
    <source>
        <dbReference type="Proteomes" id="UP000199370"/>
    </source>
</evidence>
<dbReference type="OrthoDB" id="270777at2157"/>
<reference evidence="3 4" key="1">
    <citation type="submission" date="2016-10" db="EMBL/GenBank/DDBJ databases">
        <authorList>
            <person name="de Groot N.N."/>
        </authorList>
    </citation>
    <scope>NUCLEOTIDE SEQUENCE [LARGE SCALE GENOMIC DNA]</scope>
    <source>
        <strain evidence="4">EB21,IBRC-M 10013,KCTC 4048</strain>
    </source>
</reference>
<keyword evidence="1" id="KW-1133">Transmembrane helix</keyword>
<feature type="transmembrane region" description="Helical" evidence="1">
    <location>
        <begin position="106"/>
        <end position="129"/>
    </location>
</feature>
<dbReference type="RefSeq" id="WP_089733345.1">
    <property type="nucleotide sequence ID" value="NZ_FNIA01000009.1"/>
</dbReference>
<gene>
    <name evidence="3" type="ORF">SAMN05192554_109100</name>
</gene>
<accession>A0A1G9X1C0</accession>
<proteinExistence type="predicted"/>
<keyword evidence="4" id="KW-1185">Reference proteome</keyword>
<evidence type="ECO:0000313" key="3">
    <source>
        <dbReference type="EMBL" id="SDM90544.1"/>
    </source>
</evidence>
<dbReference type="STRING" id="996166.SAMN05192554_109100"/>